<dbReference type="Pfam" id="PF11654">
    <property type="entry name" value="NCE101"/>
    <property type="match status" value="1"/>
</dbReference>
<evidence type="ECO:0000313" key="1">
    <source>
        <dbReference type="EMBL" id="KAK8235101.1"/>
    </source>
</evidence>
<sequence length="62" mass="6864">MAYKYIISKNIDPLFAAAIGVAAAASRINREEREKGRGPAQSWRVFQRRWQVAFGGAPTGAR</sequence>
<proteinExistence type="predicted"/>
<name>A0ABR1YNR2_9PEZI</name>
<evidence type="ECO:0000313" key="2">
    <source>
        <dbReference type="Proteomes" id="UP001492380"/>
    </source>
</evidence>
<dbReference type="InterPro" id="IPR024242">
    <property type="entry name" value="NCE101"/>
</dbReference>
<accession>A0ABR1YNR2</accession>
<dbReference type="Proteomes" id="UP001492380">
    <property type="component" value="Unassembled WGS sequence"/>
</dbReference>
<protein>
    <submittedName>
        <fullName evidence="1">Uncharacterized protein</fullName>
    </submittedName>
</protein>
<organism evidence="1 2">
    <name type="scientific">Phyllosticta capitalensis</name>
    <dbReference type="NCBI Taxonomy" id="121624"/>
    <lineage>
        <taxon>Eukaryota</taxon>
        <taxon>Fungi</taxon>
        <taxon>Dikarya</taxon>
        <taxon>Ascomycota</taxon>
        <taxon>Pezizomycotina</taxon>
        <taxon>Dothideomycetes</taxon>
        <taxon>Dothideomycetes incertae sedis</taxon>
        <taxon>Botryosphaeriales</taxon>
        <taxon>Phyllostictaceae</taxon>
        <taxon>Phyllosticta</taxon>
    </lineage>
</organism>
<reference evidence="1 2" key="1">
    <citation type="submission" date="2024-04" db="EMBL/GenBank/DDBJ databases">
        <title>Phyllosticta paracitricarpa is synonymous to the EU quarantine fungus P. citricarpa based on phylogenomic analyses.</title>
        <authorList>
            <consortium name="Lawrence Berkeley National Laboratory"/>
            <person name="Van Ingen-Buijs V.A."/>
            <person name="Van Westerhoven A.C."/>
            <person name="Haridas S."/>
            <person name="Skiadas P."/>
            <person name="Martin F."/>
            <person name="Groenewald J.Z."/>
            <person name="Crous P.W."/>
            <person name="Seidl M.F."/>
        </authorList>
    </citation>
    <scope>NUCLEOTIDE SEQUENCE [LARGE SCALE GENOMIC DNA]</scope>
    <source>
        <strain evidence="1 2">CBS 123374</strain>
    </source>
</reference>
<comment type="caution">
    <text evidence="1">The sequence shown here is derived from an EMBL/GenBank/DDBJ whole genome shotgun (WGS) entry which is preliminary data.</text>
</comment>
<dbReference type="EMBL" id="JBBWRZ010000005">
    <property type="protein sequence ID" value="KAK8235101.1"/>
    <property type="molecule type" value="Genomic_DNA"/>
</dbReference>
<gene>
    <name evidence="1" type="ORF">HDK90DRAFT_510296</name>
</gene>
<keyword evidence="2" id="KW-1185">Reference proteome</keyword>